<feature type="coiled-coil region" evidence="4">
    <location>
        <begin position="600"/>
        <end position="648"/>
    </location>
</feature>
<feature type="compositionally biased region" description="Basic and acidic residues" evidence="5">
    <location>
        <begin position="393"/>
        <end position="417"/>
    </location>
</feature>
<dbReference type="EMBL" id="CAICTM010002795">
    <property type="protein sequence ID" value="CAB9530234.1"/>
    <property type="molecule type" value="Genomic_DNA"/>
</dbReference>
<evidence type="ECO:0000256" key="4">
    <source>
        <dbReference type="SAM" id="Coils"/>
    </source>
</evidence>
<dbReference type="InterPro" id="IPR036961">
    <property type="entry name" value="Kinesin_motor_dom_sf"/>
</dbReference>
<keyword evidence="4" id="KW-0175">Coiled coil</keyword>
<feature type="binding site" evidence="3">
    <location>
        <begin position="807"/>
        <end position="814"/>
    </location>
    <ligand>
        <name>ATP</name>
        <dbReference type="ChEBI" id="CHEBI:30616"/>
    </ligand>
</feature>
<evidence type="ECO:0000256" key="2">
    <source>
        <dbReference type="ARBA" id="ARBA00022840"/>
    </source>
</evidence>
<dbReference type="GO" id="GO:0007018">
    <property type="term" value="P:microtubule-based movement"/>
    <property type="evidence" value="ECO:0007669"/>
    <property type="project" value="InterPro"/>
</dbReference>
<protein>
    <submittedName>
        <fullName evidence="7">Kinesin-like protein KIN</fullName>
    </submittedName>
</protein>
<evidence type="ECO:0000256" key="1">
    <source>
        <dbReference type="ARBA" id="ARBA00022741"/>
    </source>
</evidence>
<evidence type="ECO:0000256" key="5">
    <source>
        <dbReference type="SAM" id="MobiDB-lite"/>
    </source>
</evidence>
<feature type="coiled-coil region" evidence="4">
    <location>
        <begin position="15"/>
        <end position="60"/>
    </location>
</feature>
<proteinExistence type="inferred from homology"/>
<dbReference type="Gene3D" id="3.40.850.10">
    <property type="entry name" value="Kinesin motor domain"/>
    <property type="match status" value="1"/>
</dbReference>
<dbReference type="Proteomes" id="UP001153069">
    <property type="component" value="Unassembled WGS sequence"/>
</dbReference>
<dbReference type="PRINTS" id="PR00380">
    <property type="entry name" value="KINESINHEAVY"/>
</dbReference>
<gene>
    <name evidence="7" type="ORF">SEMRO_2797_G337330.1</name>
</gene>
<feature type="compositionally biased region" description="Low complexity" evidence="5">
    <location>
        <begin position="1241"/>
        <end position="1258"/>
    </location>
</feature>
<keyword evidence="1 3" id="KW-0547">Nucleotide-binding</keyword>
<evidence type="ECO:0000313" key="8">
    <source>
        <dbReference type="Proteomes" id="UP001153069"/>
    </source>
</evidence>
<dbReference type="InterPro" id="IPR027640">
    <property type="entry name" value="Kinesin-like_fam"/>
</dbReference>
<evidence type="ECO:0000313" key="7">
    <source>
        <dbReference type="EMBL" id="CAB9530234.1"/>
    </source>
</evidence>
<feature type="domain" description="Kinesin motor" evidence="6">
    <location>
        <begin position="725"/>
        <end position="1095"/>
    </location>
</feature>
<accession>A0A9N8F3U7</accession>
<reference evidence="7" key="1">
    <citation type="submission" date="2020-06" db="EMBL/GenBank/DDBJ databases">
        <authorList>
            <consortium name="Plant Systems Biology data submission"/>
        </authorList>
    </citation>
    <scope>NUCLEOTIDE SEQUENCE</scope>
    <source>
        <strain evidence="7">D6</strain>
    </source>
</reference>
<feature type="compositionally biased region" description="Low complexity" evidence="5">
    <location>
        <begin position="162"/>
        <end position="171"/>
    </location>
</feature>
<dbReference type="SMART" id="SM00129">
    <property type="entry name" value="KISc"/>
    <property type="match status" value="1"/>
</dbReference>
<feature type="region of interest" description="Disordered" evidence="5">
    <location>
        <begin position="1239"/>
        <end position="1418"/>
    </location>
</feature>
<feature type="coiled-coil region" evidence="4">
    <location>
        <begin position="1106"/>
        <end position="1154"/>
    </location>
</feature>
<dbReference type="GO" id="GO:0003777">
    <property type="term" value="F:microtubule motor activity"/>
    <property type="evidence" value="ECO:0007669"/>
    <property type="project" value="InterPro"/>
</dbReference>
<dbReference type="OrthoDB" id="3176171at2759"/>
<feature type="region of interest" description="Disordered" evidence="5">
    <location>
        <begin position="159"/>
        <end position="195"/>
    </location>
</feature>
<dbReference type="GO" id="GO:0005524">
    <property type="term" value="F:ATP binding"/>
    <property type="evidence" value="ECO:0007669"/>
    <property type="project" value="UniProtKB-UniRule"/>
</dbReference>
<dbReference type="GO" id="GO:0008017">
    <property type="term" value="F:microtubule binding"/>
    <property type="evidence" value="ECO:0007669"/>
    <property type="project" value="InterPro"/>
</dbReference>
<dbReference type="InterPro" id="IPR001752">
    <property type="entry name" value="Kinesin_motor_dom"/>
</dbReference>
<feature type="compositionally biased region" description="Low complexity" evidence="5">
    <location>
        <begin position="1337"/>
        <end position="1352"/>
    </location>
</feature>
<name>A0A9N8F3U7_9STRA</name>
<dbReference type="InterPro" id="IPR027417">
    <property type="entry name" value="P-loop_NTPase"/>
</dbReference>
<feature type="region of interest" description="Disordered" evidence="5">
    <location>
        <begin position="542"/>
        <end position="597"/>
    </location>
</feature>
<feature type="region of interest" description="Disordered" evidence="5">
    <location>
        <begin position="393"/>
        <end position="418"/>
    </location>
</feature>
<feature type="compositionally biased region" description="Polar residues" evidence="5">
    <location>
        <begin position="1263"/>
        <end position="1273"/>
    </location>
</feature>
<dbReference type="PANTHER" id="PTHR47972:SF28">
    <property type="entry name" value="KINESIN-LIKE PROTEIN KLP-3"/>
    <property type="match status" value="1"/>
</dbReference>
<keyword evidence="8" id="KW-1185">Reference proteome</keyword>
<dbReference type="PANTHER" id="PTHR47972">
    <property type="entry name" value="KINESIN-LIKE PROTEIN KLP-3"/>
    <property type="match status" value="1"/>
</dbReference>
<keyword evidence="2 3" id="KW-0067">ATP-binding</keyword>
<dbReference type="PROSITE" id="PS00411">
    <property type="entry name" value="KINESIN_MOTOR_1"/>
    <property type="match status" value="1"/>
</dbReference>
<dbReference type="PROSITE" id="PS50067">
    <property type="entry name" value="KINESIN_MOTOR_2"/>
    <property type="match status" value="1"/>
</dbReference>
<dbReference type="SUPFAM" id="SSF52540">
    <property type="entry name" value="P-loop containing nucleoside triphosphate hydrolases"/>
    <property type="match status" value="1"/>
</dbReference>
<dbReference type="GO" id="GO:0015630">
    <property type="term" value="C:microtubule cytoskeleton"/>
    <property type="evidence" value="ECO:0007669"/>
    <property type="project" value="TreeGrafter"/>
</dbReference>
<evidence type="ECO:0000256" key="3">
    <source>
        <dbReference type="PROSITE-ProRule" id="PRU00283"/>
    </source>
</evidence>
<comment type="caution">
    <text evidence="7">The sequence shown here is derived from an EMBL/GenBank/DDBJ whole genome shotgun (WGS) entry which is preliminary data.</text>
</comment>
<dbReference type="Pfam" id="PF00225">
    <property type="entry name" value="Kinesin"/>
    <property type="match status" value="1"/>
</dbReference>
<feature type="compositionally biased region" description="Low complexity" evidence="5">
    <location>
        <begin position="1303"/>
        <end position="1328"/>
    </location>
</feature>
<sequence>MSQMTPTMAEREAELAALQSAFDEYIASSRELEEELDAELAKMQEKLAESSAANAALSMQLENIAPQLTSLENSLTDSRRQWKEEQRLRRHAEQGQEMAEARLREVEGSVQQLQRENDALHEELAFKESEIEENKLEMEIEKEQLREELEEIRGDLIAKARQLQNTQQNNNGSSGGPEDDSFRTDQNDSSAFADDAYAKKLEEELELVTEQLIETEKRLTTTEDKLRASDTLVARLESKQQQLDDVSNSENAKNSELLKFLQKENSDHLEERHKLTEELELAKEKLKLLESDLKAHEEHEGDLVKNADEVRAEHREEVHKLKMALQELEMECKTAKSEVAVMEKTLQESLQNNTSETFKLKEEIAHLNQALNNSKNDYQSLLDELEAVSSRFDEAVQESEKSGREAATRSLRQEADAKAQQFKQELRSLSDENEALQSKLDDAEIALGQVKDTQDKNIDNALAQTEMVKKLQQQLVKAKDDVGAKDKELTSMVSGLEERLGSAEELVTKLEHELNSTKSKLAETESRMIILKRDKGIDAAQSANRRKLDEYHGDEEESRDDISRLQSRSFESSEPRRLGRPRRRARSSSPCSVDRMGFRLSEESKKYKELREEFEALKDQKRMSEARIKRLEEDIRVLQQELSGSNKNPVGAVTQMSRLSSLGSAERGMDVMTAAEMGRDRLDDIIDSRDTGLMAEELRGLHHKVNAQREYNAQLLSKMLSLQGNIQVYCRVRPMTVPEIQRGYKGVVEALSETEVGCFDSRTNKWKSFGFDRVWGPDQSQQAIFQDVEPVALSVVDGYNACIFAYGQTGSGKTYTMEGAVEGNQHGISYRTIQKVFHLLNLRAQQQRAAELIVGQPGEVPVSEEGPDGSSVPGNGRSVSFTFDLELSMLEIYNDEIYDLLGSDSSSINDKIDQAKASGGKASLEIRKNKEGRIEVPSLSKNSVQSIEDVMTLLKKGNENRATAATDLNEHSSRSHMVLIVHVNSGLDGVPSNKGMLYLVDLAGSERVRKSNVHGQELREAGYINKSLSALGNVMEALDRKASHVPYRDSKLTYLLQDSLGGNSRTMMIVAVCPTEVACDESVHALQFAIRVRRIQIGAAQRNVTSKNLEETVKTLTQELKAITTAKERSESQLHSLKRDNTRIQDKLQTMQQTRKESRSDTRTLDVLRKNNTDMAARWQKEKRMREETSEELEKVKKELRKVQQAITKKTREYEKMEQDMMDKERKLDKLHHDLRVAKDAASASSLRARRAQVLSARGRSIPGNNNTGSSKVVDQLPLPSRPGGGGPPRGNDTVKSGESDLAVVTSNASAKSSSVSGPAPAPAANAGESDSVVHALLSGSRGSSPLRGKSPLRARGSNVRSQSPLRKGSPSRRPSAGSEVNVAAEVVVAASGSEDITDETTNEQEKEDQRQPEAEHDIAEIRSQVLSLLEKHDKSKVNRIDIIMEKFKGKEHLLLQKMTQRYEGTSSSTSAPSVQKRNELAMERHKERMRLIREKQNGGG</sequence>
<dbReference type="InterPro" id="IPR019821">
    <property type="entry name" value="Kinesin_motor_CS"/>
</dbReference>
<feature type="region of interest" description="Disordered" evidence="5">
    <location>
        <begin position="82"/>
        <end position="119"/>
    </location>
</feature>
<feature type="compositionally biased region" description="Low complexity" evidence="5">
    <location>
        <begin position="1376"/>
        <end position="1395"/>
    </location>
</feature>
<evidence type="ECO:0000259" key="6">
    <source>
        <dbReference type="PROSITE" id="PS50067"/>
    </source>
</evidence>
<organism evidence="7 8">
    <name type="scientific">Seminavis robusta</name>
    <dbReference type="NCBI Taxonomy" id="568900"/>
    <lineage>
        <taxon>Eukaryota</taxon>
        <taxon>Sar</taxon>
        <taxon>Stramenopiles</taxon>
        <taxon>Ochrophyta</taxon>
        <taxon>Bacillariophyta</taxon>
        <taxon>Bacillariophyceae</taxon>
        <taxon>Bacillariophycidae</taxon>
        <taxon>Naviculales</taxon>
        <taxon>Naviculaceae</taxon>
        <taxon>Seminavis</taxon>
    </lineage>
</organism>
<comment type="similarity">
    <text evidence="3">Belongs to the TRAFAC class myosin-kinesin ATPase superfamily. Kinesin family.</text>
</comment>
<keyword evidence="3" id="KW-0505">Motor protein</keyword>
<feature type="compositionally biased region" description="Basic and acidic residues" evidence="5">
    <location>
        <begin position="82"/>
        <end position="107"/>
    </location>
</feature>
<feature type="compositionally biased region" description="Basic and acidic residues" evidence="5">
    <location>
        <begin position="1404"/>
        <end position="1418"/>
    </location>
</feature>
<feature type="coiled-coil region" evidence="4">
    <location>
        <begin position="198"/>
        <end position="225"/>
    </location>
</feature>
<dbReference type="Gene3D" id="1.10.287.1490">
    <property type="match status" value="1"/>
</dbReference>